<reference evidence="1 2" key="1">
    <citation type="submission" date="2024-01" db="EMBL/GenBank/DDBJ databases">
        <title>Genome assemblies of Stephania.</title>
        <authorList>
            <person name="Yang L."/>
        </authorList>
    </citation>
    <scope>NUCLEOTIDE SEQUENCE [LARGE SCALE GENOMIC DNA]</scope>
    <source>
        <strain evidence="1">YNDBR</strain>
        <tissue evidence="1">Leaf</tissue>
    </source>
</reference>
<accession>A0AAP0F1F0</accession>
<proteinExistence type="predicted"/>
<gene>
    <name evidence="1" type="ORF">Syun_025919</name>
</gene>
<dbReference type="EMBL" id="JBBNAF010000011">
    <property type="protein sequence ID" value="KAK9098874.1"/>
    <property type="molecule type" value="Genomic_DNA"/>
</dbReference>
<dbReference type="AlphaFoldDB" id="A0AAP0F1F0"/>
<name>A0AAP0F1F0_9MAGN</name>
<protein>
    <submittedName>
        <fullName evidence="1">Uncharacterized protein</fullName>
    </submittedName>
</protein>
<evidence type="ECO:0000313" key="1">
    <source>
        <dbReference type="EMBL" id="KAK9098874.1"/>
    </source>
</evidence>
<keyword evidence="2" id="KW-1185">Reference proteome</keyword>
<evidence type="ECO:0000313" key="2">
    <source>
        <dbReference type="Proteomes" id="UP001420932"/>
    </source>
</evidence>
<dbReference type="Proteomes" id="UP001420932">
    <property type="component" value="Unassembled WGS sequence"/>
</dbReference>
<comment type="caution">
    <text evidence="1">The sequence shown here is derived from an EMBL/GenBank/DDBJ whole genome shotgun (WGS) entry which is preliminary data.</text>
</comment>
<organism evidence="1 2">
    <name type="scientific">Stephania yunnanensis</name>
    <dbReference type="NCBI Taxonomy" id="152371"/>
    <lineage>
        <taxon>Eukaryota</taxon>
        <taxon>Viridiplantae</taxon>
        <taxon>Streptophyta</taxon>
        <taxon>Embryophyta</taxon>
        <taxon>Tracheophyta</taxon>
        <taxon>Spermatophyta</taxon>
        <taxon>Magnoliopsida</taxon>
        <taxon>Ranunculales</taxon>
        <taxon>Menispermaceae</taxon>
        <taxon>Menispermoideae</taxon>
        <taxon>Cissampelideae</taxon>
        <taxon>Stephania</taxon>
    </lineage>
</organism>
<sequence>MVPLERCLDGVLPFNGSSHSTVRCLARLSSMVPLGLATKILGCRPGFSVMLHSCPNLTSQRLIFMRISLLLSFI</sequence>